<dbReference type="PROSITE" id="PS50977">
    <property type="entry name" value="HTH_TETR_2"/>
    <property type="match status" value="1"/>
</dbReference>
<dbReference type="SUPFAM" id="SSF46689">
    <property type="entry name" value="Homeodomain-like"/>
    <property type="match status" value="1"/>
</dbReference>
<dbReference type="Proteomes" id="UP000028702">
    <property type="component" value="Unassembled WGS sequence"/>
</dbReference>
<dbReference type="InterPro" id="IPR050109">
    <property type="entry name" value="HTH-type_TetR-like_transc_reg"/>
</dbReference>
<dbReference type="PRINTS" id="PR00455">
    <property type="entry name" value="HTHTETR"/>
</dbReference>
<evidence type="ECO:0000313" key="6">
    <source>
        <dbReference type="EMBL" id="GAK45744.1"/>
    </source>
</evidence>
<dbReference type="Pfam" id="PF00440">
    <property type="entry name" value="TetR_N"/>
    <property type="match status" value="1"/>
</dbReference>
<name>A0A081BCH6_9HYPH</name>
<dbReference type="GO" id="GO:0003700">
    <property type="term" value="F:DNA-binding transcription factor activity"/>
    <property type="evidence" value="ECO:0007669"/>
    <property type="project" value="TreeGrafter"/>
</dbReference>
<evidence type="ECO:0000313" key="7">
    <source>
        <dbReference type="Proteomes" id="UP000028702"/>
    </source>
</evidence>
<dbReference type="InterPro" id="IPR009057">
    <property type="entry name" value="Homeodomain-like_sf"/>
</dbReference>
<keyword evidence="2 4" id="KW-0238">DNA-binding</keyword>
<dbReference type="RefSeq" id="WP_052379415.1">
    <property type="nucleotide sequence ID" value="NZ_BBIO01000011.1"/>
</dbReference>
<evidence type="ECO:0000256" key="2">
    <source>
        <dbReference type="ARBA" id="ARBA00023125"/>
    </source>
</evidence>
<protein>
    <submittedName>
        <fullName evidence="6">TetR family transcriptional regulator</fullName>
    </submittedName>
</protein>
<dbReference type="STRING" id="1333998.M2A_2243"/>
<keyword evidence="7" id="KW-1185">Reference proteome</keyword>
<dbReference type="Pfam" id="PF21351">
    <property type="entry name" value="TetR_C_41"/>
    <property type="match status" value="1"/>
</dbReference>
<dbReference type="Gene3D" id="1.10.357.10">
    <property type="entry name" value="Tetracycline Repressor, domain 2"/>
    <property type="match status" value="1"/>
</dbReference>
<keyword evidence="1" id="KW-0805">Transcription regulation</keyword>
<sequence length="197" mass="20963">MPAEKTTQKARSDSARAALLKAGRKLFGKNGFLSTSVNDVAAAAGMSKSGLLHHFSSKAALFEAVFEEEEKRLVAQVAADAAEAPGAEARMKRGARALLDALNDPVSRQITLIDGPAVLGWTKWRKIEAEHGIALIQATLEEARSEGSLSSLPGAAFSRMFLSALHEGAFSIIEDKSQRPAVEAMLDQMIGGLFEQG</sequence>
<evidence type="ECO:0000256" key="1">
    <source>
        <dbReference type="ARBA" id="ARBA00023015"/>
    </source>
</evidence>
<reference evidence="6 7" key="1">
    <citation type="submission" date="2014-07" db="EMBL/GenBank/DDBJ databases">
        <title>Tepidicaulis marinum gen. nov., sp. nov., a novel marine bacterium denitrifying nitrate to nitrous oxide strictly under microaerobic conditions.</title>
        <authorList>
            <person name="Takeuchi M."/>
            <person name="Yamagishi T."/>
            <person name="Kamagata Y."/>
            <person name="Oshima K."/>
            <person name="Hattori M."/>
            <person name="Katayama T."/>
            <person name="Hanada S."/>
            <person name="Tamaki H."/>
            <person name="Marumo K."/>
            <person name="Maeda H."/>
            <person name="Nedachi M."/>
            <person name="Iwasaki W."/>
            <person name="Suwa Y."/>
            <person name="Sakata S."/>
        </authorList>
    </citation>
    <scope>NUCLEOTIDE SEQUENCE [LARGE SCALE GENOMIC DNA]</scope>
    <source>
        <strain evidence="6 7">MA2</strain>
    </source>
</reference>
<feature type="domain" description="HTH tetR-type" evidence="5">
    <location>
        <begin position="13"/>
        <end position="73"/>
    </location>
</feature>
<dbReference type="InterPro" id="IPR001647">
    <property type="entry name" value="HTH_TetR"/>
</dbReference>
<gene>
    <name evidence="6" type="ORF">M2A_2243</name>
</gene>
<dbReference type="GO" id="GO:0000976">
    <property type="term" value="F:transcription cis-regulatory region binding"/>
    <property type="evidence" value="ECO:0007669"/>
    <property type="project" value="TreeGrafter"/>
</dbReference>
<organism evidence="6 7">
    <name type="scientific">Tepidicaulis marinus</name>
    <dbReference type="NCBI Taxonomy" id="1333998"/>
    <lineage>
        <taxon>Bacteria</taxon>
        <taxon>Pseudomonadati</taxon>
        <taxon>Pseudomonadota</taxon>
        <taxon>Alphaproteobacteria</taxon>
        <taxon>Hyphomicrobiales</taxon>
        <taxon>Parvibaculaceae</taxon>
        <taxon>Tepidicaulis</taxon>
    </lineage>
</organism>
<keyword evidence="3" id="KW-0804">Transcription</keyword>
<dbReference type="EMBL" id="BBIO01000011">
    <property type="protein sequence ID" value="GAK45744.1"/>
    <property type="molecule type" value="Genomic_DNA"/>
</dbReference>
<dbReference type="PANTHER" id="PTHR30055:SF234">
    <property type="entry name" value="HTH-TYPE TRANSCRIPTIONAL REGULATOR BETI"/>
    <property type="match status" value="1"/>
</dbReference>
<feature type="DNA-binding region" description="H-T-H motif" evidence="4">
    <location>
        <begin position="36"/>
        <end position="55"/>
    </location>
</feature>
<dbReference type="eggNOG" id="COG1309">
    <property type="taxonomic scope" value="Bacteria"/>
</dbReference>
<dbReference type="PANTHER" id="PTHR30055">
    <property type="entry name" value="HTH-TYPE TRANSCRIPTIONAL REGULATOR RUTR"/>
    <property type="match status" value="1"/>
</dbReference>
<comment type="caution">
    <text evidence="6">The sequence shown here is derived from an EMBL/GenBank/DDBJ whole genome shotgun (WGS) entry which is preliminary data.</text>
</comment>
<evidence type="ECO:0000256" key="4">
    <source>
        <dbReference type="PROSITE-ProRule" id="PRU00335"/>
    </source>
</evidence>
<dbReference type="InterPro" id="IPR049484">
    <property type="entry name" value="Rv0078-like_C"/>
</dbReference>
<evidence type="ECO:0000259" key="5">
    <source>
        <dbReference type="PROSITE" id="PS50977"/>
    </source>
</evidence>
<proteinExistence type="predicted"/>
<evidence type="ECO:0000256" key="3">
    <source>
        <dbReference type="ARBA" id="ARBA00023163"/>
    </source>
</evidence>
<accession>A0A081BCH6</accession>
<dbReference type="AlphaFoldDB" id="A0A081BCH6"/>